<evidence type="ECO:0000313" key="2">
    <source>
        <dbReference type="Proteomes" id="UP000027730"/>
    </source>
</evidence>
<dbReference type="AlphaFoldDB" id="A0A074WAA0"/>
<name>A0A074WAA0_9PEZI</name>
<reference evidence="1 2" key="1">
    <citation type="journal article" date="2014" name="BMC Genomics">
        <title>Genome sequencing of four Aureobasidium pullulans varieties: biotechnological potential, stress tolerance, and description of new species.</title>
        <authorList>
            <person name="Gostin Ar C."/>
            <person name="Ohm R.A."/>
            <person name="Kogej T."/>
            <person name="Sonjak S."/>
            <person name="Turk M."/>
            <person name="Zajc J."/>
            <person name="Zalar P."/>
            <person name="Grube M."/>
            <person name="Sun H."/>
            <person name="Han J."/>
            <person name="Sharma A."/>
            <person name="Chiniquy J."/>
            <person name="Ngan C.Y."/>
            <person name="Lipzen A."/>
            <person name="Barry K."/>
            <person name="Grigoriev I.V."/>
            <person name="Gunde-Cimerman N."/>
        </authorList>
    </citation>
    <scope>NUCLEOTIDE SEQUENCE [LARGE SCALE GENOMIC DNA]</scope>
    <source>
        <strain evidence="1 2">CBS 147.97</strain>
    </source>
</reference>
<sequence>MPEILKCPKCDANADVTKDGKWAHCASCNNIFQPSESPDIKEGEKEEAK</sequence>
<proteinExistence type="predicted"/>
<protein>
    <submittedName>
        <fullName evidence="1">Uncharacterized protein</fullName>
    </submittedName>
</protein>
<dbReference type="GeneID" id="25417685"/>
<keyword evidence="2" id="KW-1185">Reference proteome</keyword>
<evidence type="ECO:0000313" key="1">
    <source>
        <dbReference type="EMBL" id="KEQ68519.1"/>
    </source>
</evidence>
<gene>
    <name evidence="1" type="ORF">M436DRAFT_86259</name>
</gene>
<organism evidence="1 2">
    <name type="scientific">Aureobasidium namibiae CBS 147.97</name>
    <dbReference type="NCBI Taxonomy" id="1043004"/>
    <lineage>
        <taxon>Eukaryota</taxon>
        <taxon>Fungi</taxon>
        <taxon>Dikarya</taxon>
        <taxon>Ascomycota</taxon>
        <taxon>Pezizomycotina</taxon>
        <taxon>Dothideomycetes</taxon>
        <taxon>Dothideomycetidae</taxon>
        <taxon>Dothideales</taxon>
        <taxon>Saccotheciaceae</taxon>
        <taxon>Aureobasidium</taxon>
    </lineage>
</organism>
<dbReference type="OrthoDB" id="3836501at2759"/>
<dbReference type="HOGENOM" id="CLU_204766_0_0_1"/>
<dbReference type="EMBL" id="KL584728">
    <property type="protein sequence ID" value="KEQ68519.1"/>
    <property type="molecule type" value="Genomic_DNA"/>
</dbReference>
<dbReference type="RefSeq" id="XP_013422764.1">
    <property type="nucleotide sequence ID" value="XM_013567310.1"/>
</dbReference>
<accession>A0A074WAA0</accession>
<dbReference type="Proteomes" id="UP000027730">
    <property type="component" value="Unassembled WGS sequence"/>
</dbReference>